<dbReference type="Pfam" id="PF00550">
    <property type="entry name" value="PP-binding"/>
    <property type="match status" value="1"/>
</dbReference>
<dbReference type="InterPro" id="IPR010071">
    <property type="entry name" value="AA_adenyl_dom"/>
</dbReference>
<dbReference type="Pfam" id="PF13193">
    <property type="entry name" value="AMP-binding_C"/>
    <property type="match status" value="1"/>
</dbReference>
<dbReference type="FunFam" id="2.30.38.10:FF:000001">
    <property type="entry name" value="Non-ribosomal peptide synthetase PvdI"/>
    <property type="match status" value="1"/>
</dbReference>
<evidence type="ECO:0000313" key="6">
    <source>
        <dbReference type="Proteomes" id="UP000625316"/>
    </source>
</evidence>
<dbReference type="SUPFAM" id="SSF52777">
    <property type="entry name" value="CoA-dependent acyltransferases"/>
    <property type="match status" value="1"/>
</dbReference>
<dbReference type="InterPro" id="IPR000873">
    <property type="entry name" value="AMP-dep_synth/lig_dom"/>
</dbReference>
<accession>A0A928VPW3</accession>
<dbReference type="InterPro" id="IPR009081">
    <property type="entry name" value="PP-bd_ACP"/>
</dbReference>
<dbReference type="FunFam" id="3.40.50.980:FF:000001">
    <property type="entry name" value="Non-ribosomal peptide synthetase"/>
    <property type="match status" value="1"/>
</dbReference>
<dbReference type="FunFam" id="3.40.50.12780:FF:000012">
    <property type="entry name" value="Non-ribosomal peptide synthetase"/>
    <property type="match status" value="1"/>
</dbReference>
<reference evidence="5" key="1">
    <citation type="submission" date="2020-10" db="EMBL/GenBank/DDBJ databases">
        <authorList>
            <person name="Castelo-Branco R."/>
            <person name="Eusebio N."/>
            <person name="Adriana R."/>
            <person name="Vieira A."/>
            <person name="Brugerolle De Fraissinette N."/>
            <person name="Rezende De Castro R."/>
            <person name="Schneider M.P."/>
            <person name="Vasconcelos V."/>
            <person name="Leao P.N."/>
        </authorList>
    </citation>
    <scope>NUCLEOTIDE SEQUENCE</scope>
    <source>
        <strain evidence="5">LEGE 11480</strain>
    </source>
</reference>
<dbReference type="RefSeq" id="WP_264326456.1">
    <property type="nucleotide sequence ID" value="NZ_JADEXQ010000070.1"/>
</dbReference>
<dbReference type="SUPFAM" id="SSF56801">
    <property type="entry name" value="Acetyl-CoA synthetase-like"/>
    <property type="match status" value="1"/>
</dbReference>
<dbReference type="PANTHER" id="PTHR45527">
    <property type="entry name" value="NONRIBOSOMAL PEPTIDE SYNTHETASE"/>
    <property type="match status" value="1"/>
</dbReference>
<evidence type="ECO:0000259" key="4">
    <source>
        <dbReference type="PROSITE" id="PS50075"/>
    </source>
</evidence>
<dbReference type="InterPro" id="IPR020806">
    <property type="entry name" value="PKS_PP-bd"/>
</dbReference>
<dbReference type="PRINTS" id="PR00154">
    <property type="entry name" value="AMPBINDING"/>
</dbReference>
<dbReference type="InterPro" id="IPR025110">
    <property type="entry name" value="AMP-bd_C"/>
</dbReference>
<dbReference type="FunFam" id="3.30.300.30:FF:000010">
    <property type="entry name" value="Enterobactin synthetase component F"/>
    <property type="match status" value="1"/>
</dbReference>
<dbReference type="PROSITE" id="PS50075">
    <property type="entry name" value="CARRIER"/>
    <property type="match status" value="1"/>
</dbReference>
<dbReference type="AlphaFoldDB" id="A0A928VPW3"/>
<sequence length="1116" mass="124208">MSSRLEPTTLHYWQARLRNLPLEPPVPHDSDSTSGAAQSWATVNFGEDTSLQLLRLAAALAVDVDDVAIGLWLLLLWRYRVQAPLVCCTYVDQSQQFPLQVRFEPDTSIAQALQRVISERHQSTDMALSPTDLLTLAQQQNLDAMDLWGRIGYVVGDFDLPVDSPLGLLLQIQPTQAEIRLQYRSEGIAPAMVSRLAQHYAVLLAAAVGDGEQSIATVNYLTASELDQLRHQWNSSPQDYPRTWTIHDWFEYRVTQNPQAIALIDGDQAVTYEELNARSNQLAHYLRNLGVQPDQLVGVALDRSINLFVAFLGVLKSGAAYVSLDPSYAQERRAYTLNDAQAQLVLTQESLLSLIPQTAAPVIPLDRDWSVIDQYSPNNPVAVATPDNLAYVLYTSGSTGNPKGVMIQHGGLVNHAAAVAREFAIQPNDRMLQFCNIGFDIIVEELYPTLVSGATLVLRPESIASSMRDFWDFVERQKITLLDLPTAFWHEVVNSLVTCDRVFPKSVRLVCVGGEKASRTAYAQWKERVAPQVRWLNTYGPTETTVSATWCDPDKDGYTLDMGEVPIGLPLANYEVYVLDERQQLLPVGIPGELCIGGPGVARGYLNLPEKTAERFIANPFNADPQARLYRTGDVVQFCPDGMLEFIGRSDFQVKIRGFRVELGEIEAKLEEHPQVRQTVLLAQERANRKVLIAYVVPQVGVNLDAKDLGHWLQERLPNYMIPSQFIVLDALPLTPNGKVDRKALPEPAISSRETAGFQPPADALEMSLVRLWEEILGVPVDVTDNFFELGGHSLLVVRLCDQIEQTLHSRVSPMALFRSPTIQQLARQIRQDVTENDAQSSAVVIQAGAETHYPLFAIHVLGEGGRFFRPLAQNMGLEQPVYGLAAQMMDTDTAPPNRVEDLAAFYINEMQLIQSEGPYHIVGMSYGGIIAYEMARQMERLGLPIGLVGLLDTYGPNQIENLPSGDRLKAHWRSACAQGRRRYLKHKIRSAINRRTEKLHCAYGGLRQKMGRQVSYELQYKMIIAENVRAADAYHPGPFGGRLSLFRATDAVFYPPAYLESGLGWRNLAGQLDIYDVPGCHMTMVEEPQAQSLAGEMCRAMSQVAGSSQTSRAPR</sequence>
<dbReference type="InterPro" id="IPR036736">
    <property type="entry name" value="ACP-like_sf"/>
</dbReference>
<dbReference type="GO" id="GO:0005737">
    <property type="term" value="C:cytoplasm"/>
    <property type="evidence" value="ECO:0007669"/>
    <property type="project" value="TreeGrafter"/>
</dbReference>
<comment type="caution">
    <text evidence="5">The sequence shown here is derived from an EMBL/GenBank/DDBJ whole genome shotgun (WGS) entry which is preliminary data.</text>
</comment>
<dbReference type="Pfam" id="PF00501">
    <property type="entry name" value="AMP-binding"/>
    <property type="match status" value="1"/>
</dbReference>
<feature type="domain" description="Carrier" evidence="4">
    <location>
        <begin position="760"/>
        <end position="834"/>
    </location>
</feature>
<dbReference type="Gene3D" id="3.30.300.30">
    <property type="match status" value="1"/>
</dbReference>
<evidence type="ECO:0000256" key="1">
    <source>
        <dbReference type="ARBA" id="ARBA00001957"/>
    </source>
</evidence>
<dbReference type="Gene3D" id="1.10.1200.10">
    <property type="entry name" value="ACP-like"/>
    <property type="match status" value="1"/>
</dbReference>
<dbReference type="SUPFAM" id="SSF47336">
    <property type="entry name" value="ACP-like"/>
    <property type="match status" value="1"/>
</dbReference>
<keyword evidence="3" id="KW-0597">Phosphoprotein</keyword>
<keyword evidence="2" id="KW-0596">Phosphopantetheine</keyword>
<dbReference type="EMBL" id="JADEXQ010000070">
    <property type="protein sequence ID" value="MBE9031628.1"/>
    <property type="molecule type" value="Genomic_DNA"/>
</dbReference>
<dbReference type="Gene3D" id="3.30.559.30">
    <property type="entry name" value="Nonribosomal peptide synthetase, condensation domain"/>
    <property type="match status" value="1"/>
</dbReference>
<dbReference type="GO" id="GO:0044550">
    <property type="term" value="P:secondary metabolite biosynthetic process"/>
    <property type="evidence" value="ECO:0007669"/>
    <property type="project" value="UniProtKB-ARBA"/>
</dbReference>
<dbReference type="InterPro" id="IPR020845">
    <property type="entry name" value="AMP-binding_CS"/>
</dbReference>
<keyword evidence="6" id="KW-1185">Reference proteome</keyword>
<dbReference type="SMART" id="SM00823">
    <property type="entry name" value="PKS_PP"/>
    <property type="match status" value="1"/>
</dbReference>
<dbReference type="Gene3D" id="2.30.38.10">
    <property type="entry name" value="Luciferase, Domain 3"/>
    <property type="match status" value="1"/>
</dbReference>
<dbReference type="InterPro" id="IPR020459">
    <property type="entry name" value="AMP-binding"/>
</dbReference>
<dbReference type="InterPro" id="IPR045851">
    <property type="entry name" value="AMP-bd_C_sf"/>
</dbReference>
<dbReference type="CDD" id="cd05930">
    <property type="entry name" value="A_NRPS"/>
    <property type="match status" value="1"/>
</dbReference>
<dbReference type="PROSITE" id="PS00455">
    <property type="entry name" value="AMP_BINDING"/>
    <property type="match status" value="1"/>
</dbReference>
<evidence type="ECO:0000313" key="5">
    <source>
        <dbReference type="EMBL" id="MBE9031628.1"/>
    </source>
</evidence>
<dbReference type="Gene3D" id="3.40.50.980">
    <property type="match status" value="2"/>
</dbReference>
<dbReference type="SUPFAM" id="SSF53474">
    <property type="entry name" value="alpha/beta-Hydrolases"/>
    <property type="match status" value="1"/>
</dbReference>
<dbReference type="Gene3D" id="3.40.50.1820">
    <property type="entry name" value="alpha/beta hydrolase"/>
    <property type="match status" value="1"/>
</dbReference>
<protein>
    <submittedName>
        <fullName evidence="5">Amino acid adenylation domain-containing protein</fullName>
    </submittedName>
</protein>
<dbReference type="InterPro" id="IPR029058">
    <property type="entry name" value="AB_hydrolase_fold"/>
</dbReference>
<dbReference type="InterPro" id="IPR006162">
    <property type="entry name" value="Ppantetheine_attach_site"/>
</dbReference>
<gene>
    <name evidence="5" type="ORF">IQ266_17995</name>
</gene>
<proteinExistence type="predicted"/>
<dbReference type="PROSITE" id="PS00012">
    <property type="entry name" value="PHOSPHOPANTETHEINE"/>
    <property type="match status" value="1"/>
</dbReference>
<organism evidence="5 6">
    <name type="scientific">Romeriopsis navalis LEGE 11480</name>
    <dbReference type="NCBI Taxonomy" id="2777977"/>
    <lineage>
        <taxon>Bacteria</taxon>
        <taxon>Bacillati</taxon>
        <taxon>Cyanobacteriota</taxon>
        <taxon>Cyanophyceae</taxon>
        <taxon>Leptolyngbyales</taxon>
        <taxon>Leptolyngbyaceae</taxon>
        <taxon>Romeriopsis</taxon>
        <taxon>Romeriopsis navalis</taxon>
    </lineage>
</organism>
<dbReference type="InterPro" id="IPR001031">
    <property type="entry name" value="Thioesterase"/>
</dbReference>
<evidence type="ECO:0000256" key="3">
    <source>
        <dbReference type="ARBA" id="ARBA00022553"/>
    </source>
</evidence>
<comment type="cofactor">
    <cofactor evidence="1">
        <name>pantetheine 4'-phosphate</name>
        <dbReference type="ChEBI" id="CHEBI:47942"/>
    </cofactor>
</comment>
<name>A0A928VPW3_9CYAN</name>
<dbReference type="Proteomes" id="UP000625316">
    <property type="component" value="Unassembled WGS sequence"/>
</dbReference>
<dbReference type="GO" id="GO:0031177">
    <property type="term" value="F:phosphopantetheine binding"/>
    <property type="evidence" value="ECO:0007669"/>
    <property type="project" value="InterPro"/>
</dbReference>
<dbReference type="NCBIfam" id="TIGR01733">
    <property type="entry name" value="AA-adenyl-dom"/>
    <property type="match status" value="1"/>
</dbReference>
<dbReference type="GO" id="GO:0043041">
    <property type="term" value="P:amino acid activation for nonribosomal peptide biosynthetic process"/>
    <property type="evidence" value="ECO:0007669"/>
    <property type="project" value="TreeGrafter"/>
</dbReference>
<dbReference type="Pfam" id="PF00975">
    <property type="entry name" value="Thioesterase"/>
    <property type="match status" value="1"/>
</dbReference>
<evidence type="ECO:0000256" key="2">
    <source>
        <dbReference type="ARBA" id="ARBA00022450"/>
    </source>
</evidence>
<dbReference type="PANTHER" id="PTHR45527:SF1">
    <property type="entry name" value="FATTY ACID SYNTHASE"/>
    <property type="match status" value="1"/>
</dbReference>